<dbReference type="AlphaFoldDB" id="A0A9Q0IX74"/>
<dbReference type="Gene3D" id="3.80.10.10">
    <property type="entry name" value="Ribonuclease Inhibitor"/>
    <property type="match status" value="1"/>
</dbReference>
<dbReference type="OrthoDB" id="272549at2759"/>
<dbReference type="InterPro" id="IPR032675">
    <property type="entry name" value="LRR_dom_sf"/>
</dbReference>
<evidence type="ECO:0000313" key="2">
    <source>
        <dbReference type="Proteomes" id="UP001148018"/>
    </source>
</evidence>
<evidence type="ECO:0000313" key="1">
    <source>
        <dbReference type="EMBL" id="KAJ3613855.1"/>
    </source>
</evidence>
<protein>
    <submittedName>
        <fullName evidence="1">Uncharacterized protein</fullName>
    </submittedName>
</protein>
<keyword evidence="2" id="KW-1185">Reference proteome</keyword>
<sequence>MILCLIACLYQGERLDLGTCEALEVVLKSLRFDFINLRAARLEENGASSLLDMILYYESTAHLDLSDNSHVGAAAWRALAHLIKQVGEPPRFLRLLPWTFNISC</sequence>
<accession>A0A9Q0IX74</accession>
<name>A0A9Q0IX74_9TELE</name>
<comment type="caution">
    <text evidence="1">The sequence shown here is derived from an EMBL/GenBank/DDBJ whole genome shotgun (WGS) entry which is preliminary data.</text>
</comment>
<reference evidence="1" key="1">
    <citation type="submission" date="2022-07" db="EMBL/GenBank/DDBJ databases">
        <title>Chromosome-level genome of Muraenolepis orangiensis.</title>
        <authorList>
            <person name="Kim J."/>
        </authorList>
    </citation>
    <scope>NUCLEOTIDE SEQUENCE</scope>
    <source>
        <strain evidence="1">KU_S4_2022</strain>
        <tissue evidence="1">Muscle</tissue>
    </source>
</reference>
<dbReference type="Proteomes" id="UP001148018">
    <property type="component" value="Unassembled WGS sequence"/>
</dbReference>
<organism evidence="1 2">
    <name type="scientific">Muraenolepis orangiensis</name>
    <name type="common">Patagonian moray cod</name>
    <dbReference type="NCBI Taxonomy" id="630683"/>
    <lineage>
        <taxon>Eukaryota</taxon>
        <taxon>Metazoa</taxon>
        <taxon>Chordata</taxon>
        <taxon>Craniata</taxon>
        <taxon>Vertebrata</taxon>
        <taxon>Euteleostomi</taxon>
        <taxon>Actinopterygii</taxon>
        <taxon>Neopterygii</taxon>
        <taxon>Teleostei</taxon>
        <taxon>Neoteleostei</taxon>
        <taxon>Acanthomorphata</taxon>
        <taxon>Zeiogadaria</taxon>
        <taxon>Gadariae</taxon>
        <taxon>Gadiformes</taxon>
        <taxon>Muraenolepidoidei</taxon>
        <taxon>Muraenolepididae</taxon>
        <taxon>Muraenolepis</taxon>
    </lineage>
</organism>
<dbReference type="EMBL" id="JANIIK010000035">
    <property type="protein sequence ID" value="KAJ3613855.1"/>
    <property type="molecule type" value="Genomic_DNA"/>
</dbReference>
<gene>
    <name evidence="1" type="ORF">NHX12_020099</name>
</gene>
<proteinExistence type="predicted"/>
<dbReference type="SUPFAM" id="SSF52047">
    <property type="entry name" value="RNI-like"/>
    <property type="match status" value="1"/>
</dbReference>